<reference evidence="2" key="1">
    <citation type="journal article" date="2022" name="Mol. Ecol. Resour.">
        <title>The genomes of chicory, endive, great burdock and yacon provide insights into Asteraceae palaeo-polyploidization history and plant inulin production.</title>
        <authorList>
            <person name="Fan W."/>
            <person name="Wang S."/>
            <person name="Wang H."/>
            <person name="Wang A."/>
            <person name="Jiang F."/>
            <person name="Liu H."/>
            <person name="Zhao H."/>
            <person name="Xu D."/>
            <person name="Zhang Y."/>
        </authorList>
    </citation>
    <scope>NUCLEOTIDE SEQUENCE [LARGE SCALE GENOMIC DNA]</scope>
    <source>
        <strain evidence="2">cv. Niubang</strain>
    </source>
</reference>
<comment type="caution">
    <text evidence="1">The sequence shown here is derived from an EMBL/GenBank/DDBJ whole genome shotgun (WGS) entry which is preliminary data.</text>
</comment>
<reference evidence="1 2" key="2">
    <citation type="journal article" date="2022" name="Mol. Ecol. Resour.">
        <title>The genomes of chicory, endive, great burdock and yacon provide insights into Asteraceae paleo-polyploidization history and plant inulin production.</title>
        <authorList>
            <person name="Fan W."/>
            <person name="Wang S."/>
            <person name="Wang H."/>
            <person name="Wang A."/>
            <person name="Jiang F."/>
            <person name="Liu H."/>
            <person name="Zhao H."/>
            <person name="Xu D."/>
            <person name="Zhang Y."/>
        </authorList>
    </citation>
    <scope>NUCLEOTIDE SEQUENCE [LARGE SCALE GENOMIC DNA]</scope>
    <source>
        <strain evidence="2">cv. Niubang</strain>
    </source>
</reference>
<organism evidence="1 2">
    <name type="scientific">Arctium lappa</name>
    <name type="common">Greater burdock</name>
    <name type="synonym">Lappa major</name>
    <dbReference type="NCBI Taxonomy" id="4217"/>
    <lineage>
        <taxon>Eukaryota</taxon>
        <taxon>Viridiplantae</taxon>
        <taxon>Streptophyta</taxon>
        <taxon>Embryophyta</taxon>
        <taxon>Tracheophyta</taxon>
        <taxon>Spermatophyta</taxon>
        <taxon>Magnoliopsida</taxon>
        <taxon>eudicotyledons</taxon>
        <taxon>Gunneridae</taxon>
        <taxon>Pentapetalae</taxon>
        <taxon>asterids</taxon>
        <taxon>campanulids</taxon>
        <taxon>Asterales</taxon>
        <taxon>Asteraceae</taxon>
        <taxon>Carduoideae</taxon>
        <taxon>Cardueae</taxon>
        <taxon>Arctiinae</taxon>
        <taxon>Arctium</taxon>
    </lineage>
</organism>
<evidence type="ECO:0000313" key="1">
    <source>
        <dbReference type="EMBL" id="KAI3756983.1"/>
    </source>
</evidence>
<name>A0ACB9ED94_ARCLA</name>
<accession>A0ACB9ED94</accession>
<protein>
    <submittedName>
        <fullName evidence="1">Uncharacterized protein</fullName>
    </submittedName>
</protein>
<sequence length="382" mass="43987">MTYTFPTRLQSLSNILYVFLDFKILYKMEDGPVYTLPVGYRFRPTDEELVNYFLRLKINGYDTEVSCIREVDICKNEPWDLPGLSQIESIDNEWFFFCRKDKRNGQRSARATKVGYWKPTGKDRTIKTSKVRIEIGKKKTLVFHTGRAPNGVRTRWVIHEYIPTQKELDGTGPGQSPFVLCRLFKKHDENDENPDAPPLPPPPPPPSSPPRVPVPEPSILDDIDISGVLWDFPKVEEALDDLWDPSSQRAESNTTTRVILRRKIKRRVVEKDFGMQDEYNGEIVHVHEKLSTIASTMNGDFDDQDFSCWKINKRAVKEDFEMQDEYNGEVVHVYEKLSTPTSTTNGDFDQDFSSDFGAGESLLLRAMRKVLGCVGLWKCFNV</sequence>
<evidence type="ECO:0000313" key="2">
    <source>
        <dbReference type="Proteomes" id="UP001055879"/>
    </source>
</evidence>
<gene>
    <name evidence="1" type="ORF">L6452_04516</name>
</gene>
<proteinExistence type="predicted"/>
<dbReference type="EMBL" id="CM042048">
    <property type="protein sequence ID" value="KAI3756983.1"/>
    <property type="molecule type" value="Genomic_DNA"/>
</dbReference>
<keyword evidence="2" id="KW-1185">Reference proteome</keyword>
<dbReference type="Proteomes" id="UP001055879">
    <property type="component" value="Linkage Group LG02"/>
</dbReference>